<dbReference type="RefSeq" id="XP_031024563.1">
    <property type="nucleotide sequence ID" value="XM_031169504.1"/>
</dbReference>
<dbReference type="SUPFAM" id="SSF57850">
    <property type="entry name" value="RING/U-box"/>
    <property type="match status" value="1"/>
</dbReference>
<keyword evidence="1" id="KW-0862">Zinc</keyword>
<protein>
    <recommendedName>
        <fullName evidence="4">RING-type domain-containing protein</fullName>
    </recommendedName>
</protein>
<dbReference type="AlphaFoldDB" id="A0A507C2H1"/>
<dbReference type="OrthoDB" id="8062037at2759"/>
<comment type="caution">
    <text evidence="5">The sequence shown here is derived from an EMBL/GenBank/DDBJ whole genome shotgun (WGS) entry which is preliminary data.</text>
</comment>
<keyword evidence="1" id="KW-0479">Metal-binding</keyword>
<dbReference type="Gene3D" id="3.30.40.10">
    <property type="entry name" value="Zinc/RING finger domain, C3HC4 (zinc finger)"/>
    <property type="match status" value="1"/>
</dbReference>
<dbReference type="PROSITE" id="PS50089">
    <property type="entry name" value="ZF_RING_2"/>
    <property type="match status" value="1"/>
</dbReference>
<feature type="compositionally biased region" description="Polar residues" evidence="2">
    <location>
        <begin position="67"/>
        <end position="94"/>
    </location>
</feature>
<keyword evidence="6" id="KW-1185">Reference proteome</keyword>
<dbReference type="GeneID" id="42004801"/>
<feature type="region of interest" description="Disordered" evidence="2">
    <location>
        <begin position="1"/>
        <end position="106"/>
    </location>
</feature>
<feature type="transmembrane region" description="Helical" evidence="3">
    <location>
        <begin position="163"/>
        <end position="188"/>
    </location>
</feature>
<dbReference type="GO" id="GO:0006511">
    <property type="term" value="P:ubiquitin-dependent protein catabolic process"/>
    <property type="evidence" value="ECO:0007669"/>
    <property type="project" value="TreeGrafter"/>
</dbReference>
<dbReference type="Pfam" id="PF13639">
    <property type="entry name" value="zf-RING_2"/>
    <property type="match status" value="1"/>
</dbReference>
<dbReference type="GO" id="GO:0008270">
    <property type="term" value="F:zinc ion binding"/>
    <property type="evidence" value="ECO:0007669"/>
    <property type="project" value="UniProtKB-KW"/>
</dbReference>
<dbReference type="InterPro" id="IPR051826">
    <property type="entry name" value="E3_ubiquitin-ligase_domain"/>
</dbReference>
<dbReference type="InterPro" id="IPR013083">
    <property type="entry name" value="Znf_RING/FYVE/PHD"/>
</dbReference>
<dbReference type="GO" id="GO:0061630">
    <property type="term" value="F:ubiquitin protein ligase activity"/>
    <property type="evidence" value="ECO:0007669"/>
    <property type="project" value="TreeGrafter"/>
</dbReference>
<reference evidence="5 6" key="1">
    <citation type="journal article" date="2019" name="Sci. Rep.">
        <title>Comparative genomics of chytrid fungi reveal insights into the obligate biotrophic and pathogenic lifestyle of Synchytrium endobioticum.</title>
        <authorList>
            <person name="van de Vossenberg B.T.L.H."/>
            <person name="Warris S."/>
            <person name="Nguyen H.D.T."/>
            <person name="van Gent-Pelzer M.P.E."/>
            <person name="Joly D.L."/>
            <person name="van de Geest H.C."/>
            <person name="Bonants P.J.M."/>
            <person name="Smith D.S."/>
            <person name="Levesque C.A."/>
            <person name="van der Lee T.A.J."/>
        </authorList>
    </citation>
    <scope>NUCLEOTIDE SEQUENCE [LARGE SCALE GENOMIC DNA]</scope>
    <source>
        <strain evidence="5 6">JEL517</strain>
    </source>
</reference>
<dbReference type="EMBL" id="QEAO01000019">
    <property type="protein sequence ID" value="TPX33621.1"/>
    <property type="molecule type" value="Genomic_DNA"/>
</dbReference>
<feature type="transmembrane region" description="Helical" evidence="3">
    <location>
        <begin position="245"/>
        <end position="264"/>
    </location>
</feature>
<dbReference type="PANTHER" id="PTHR22765">
    <property type="entry name" value="RING FINGER AND PROTEASE ASSOCIATED DOMAIN-CONTAINING"/>
    <property type="match status" value="1"/>
</dbReference>
<evidence type="ECO:0000259" key="4">
    <source>
        <dbReference type="PROSITE" id="PS50089"/>
    </source>
</evidence>
<accession>A0A507C2H1</accession>
<feature type="compositionally biased region" description="Polar residues" evidence="2">
    <location>
        <begin position="20"/>
        <end position="33"/>
    </location>
</feature>
<feature type="transmembrane region" description="Helical" evidence="3">
    <location>
        <begin position="200"/>
        <end position="224"/>
    </location>
</feature>
<dbReference type="SMART" id="SM00184">
    <property type="entry name" value="RING"/>
    <property type="match status" value="1"/>
</dbReference>
<proteinExistence type="predicted"/>
<dbReference type="PANTHER" id="PTHR22765:SF411">
    <property type="entry name" value="OS02G0248440 PROTEIN"/>
    <property type="match status" value="1"/>
</dbReference>
<evidence type="ECO:0000256" key="2">
    <source>
        <dbReference type="SAM" id="MobiDB-lite"/>
    </source>
</evidence>
<sequence length="402" mass="44484">MAAAPNGFIDGTGAGGSIKNCGSQLFPPSSVQPESRDLPELPSLIITKESGVDESSPCCQRGDSDCTIASSGDLSEQNPANLPASTPQQSVTNIPTRLPPRPPTRPSRFPWFSIPRIRRYLQPDDESRPSRRARREARRMREARLRASMLERSGETPDKRTWLLARIIACAELVALGVLTAASVWALVNDWGSICDTKVYAFLAVDAVFLFSQMVLDLCIVVCAPRESLWTWENHKRAEAVSVVFLIKMVFIFTQAVLTLTGMGLVKTMDSSCESSMPMVADTAFWSCFAQFCLFMCVGLPAWCLPCLGILVEVPDIGGANPDILFRIKPIIMGTNADPNHQDCAICLNKMDEATKLPCRHAFHHGCIEQWWLERDDCPCCRQTFNNLRRWGNRNSNSAGLA</sequence>
<dbReference type="STRING" id="1806994.A0A507C2H1"/>
<keyword evidence="3" id="KW-1133">Transmembrane helix</keyword>
<dbReference type="InterPro" id="IPR001841">
    <property type="entry name" value="Znf_RING"/>
</dbReference>
<evidence type="ECO:0000313" key="5">
    <source>
        <dbReference type="EMBL" id="TPX33621.1"/>
    </source>
</evidence>
<evidence type="ECO:0000256" key="1">
    <source>
        <dbReference type="PROSITE-ProRule" id="PRU00175"/>
    </source>
</evidence>
<name>A0A507C2H1_9FUNG</name>
<feature type="transmembrane region" description="Helical" evidence="3">
    <location>
        <begin position="284"/>
        <end position="305"/>
    </location>
</feature>
<organism evidence="5 6">
    <name type="scientific">Synchytrium microbalum</name>
    <dbReference type="NCBI Taxonomy" id="1806994"/>
    <lineage>
        <taxon>Eukaryota</taxon>
        <taxon>Fungi</taxon>
        <taxon>Fungi incertae sedis</taxon>
        <taxon>Chytridiomycota</taxon>
        <taxon>Chytridiomycota incertae sedis</taxon>
        <taxon>Chytridiomycetes</taxon>
        <taxon>Synchytriales</taxon>
        <taxon>Synchytriaceae</taxon>
        <taxon>Synchytrium</taxon>
    </lineage>
</organism>
<evidence type="ECO:0000313" key="6">
    <source>
        <dbReference type="Proteomes" id="UP000319731"/>
    </source>
</evidence>
<keyword evidence="1" id="KW-0863">Zinc-finger</keyword>
<gene>
    <name evidence="5" type="ORF">SmJEL517_g03576</name>
</gene>
<keyword evidence="3" id="KW-0472">Membrane</keyword>
<evidence type="ECO:0000256" key="3">
    <source>
        <dbReference type="SAM" id="Phobius"/>
    </source>
</evidence>
<feature type="domain" description="RING-type" evidence="4">
    <location>
        <begin position="344"/>
        <end position="382"/>
    </location>
</feature>
<keyword evidence="3" id="KW-0812">Transmembrane</keyword>
<dbReference type="Proteomes" id="UP000319731">
    <property type="component" value="Unassembled WGS sequence"/>
</dbReference>